<reference evidence="2 3" key="1">
    <citation type="journal article" date="2019" name="Extremophiles">
        <title>Biogeography of thermophiles and predominance of Thermus scotoductus in domestic water heaters.</title>
        <authorList>
            <person name="Wilpiszeski R.L."/>
            <person name="Zhang Z."/>
            <person name="House C.H."/>
        </authorList>
    </citation>
    <scope>NUCLEOTIDE SEQUENCE [LARGE SCALE GENOMIC DNA]</scope>
    <source>
        <strain evidence="2 3">38_S38</strain>
    </source>
</reference>
<organism evidence="2 3">
    <name type="scientific">Thermus scotoductus</name>
    <dbReference type="NCBI Taxonomy" id="37636"/>
    <lineage>
        <taxon>Bacteria</taxon>
        <taxon>Thermotogati</taxon>
        <taxon>Deinococcota</taxon>
        <taxon>Deinococci</taxon>
        <taxon>Thermales</taxon>
        <taxon>Thermaceae</taxon>
        <taxon>Thermus</taxon>
    </lineage>
</organism>
<dbReference type="AlphaFoldDB" id="A0A430R6I7"/>
<gene>
    <name evidence="2" type="ORF">CSW50_06135</name>
</gene>
<name>A0A430R6I7_THESC</name>
<dbReference type="GeneID" id="93867779"/>
<evidence type="ECO:0000313" key="2">
    <source>
        <dbReference type="EMBL" id="RTH03035.1"/>
    </source>
</evidence>
<dbReference type="InterPro" id="IPR041375">
    <property type="entry name" value="VapC45_PIN-like"/>
</dbReference>
<comment type="caution">
    <text evidence="2">The sequence shown here is derived from an EMBL/GenBank/DDBJ whole genome shotgun (WGS) entry which is preliminary data.</text>
</comment>
<proteinExistence type="predicted"/>
<dbReference type="Pfam" id="PF18478">
    <property type="entry name" value="PIN_10"/>
    <property type="match status" value="1"/>
</dbReference>
<accession>A0A430R6I7</accession>
<protein>
    <recommendedName>
        <fullName evidence="1">VapC45 PIN like domain-containing protein</fullName>
    </recommendedName>
</protein>
<dbReference type="EMBL" id="PELM01000165">
    <property type="protein sequence ID" value="RTH03035.1"/>
    <property type="molecule type" value="Genomic_DNA"/>
</dbReference>
<evidence type="ECO:0000259" key="1">
    <source>
        <dbReference type="Pfam" id="PF18478"/>
    </source>
</evidence>
<feature type="domain" description="VapC45 PIN like" evidence="1">
    <location>
        <begin position="3"/>
        <end position="80"/>
    </location>
</feature>
<sequence length="140" mass="16272">MSPVFFCDRNLGKGFGQKLRELGLAVELHDDHFAPDVSDEDLLRVVASRGWVVLTLDKRMRYRQEEKAAILRYRAGVILFPFPKNPQKGWLLVLASEFYQAQPQVQDFLQKTPPPFVARLRVDQSKSGRKRYRMEAIPLR</sequence>
<dbReference type="RefSeq" id="WP_019551783.1">
    <property type="nucleotide sequence ID" value="NZ_PELM01000165.1"/>
</dbReference>
<dbReference type="Proteomes" id="UP000288082">
    <property type="component" value="Unassembled WGS sequence"/>
</dbReference>
<evidence type="ECO:0000313" key="3">
    <source>
        <dbReference type="Proteomes" id="UP000288082"/>
    </source>
</evidence>